<proteinExistence type="predicted"/>
<gene>
    <name evidence="1" type="primary">SSCI30220.1</name>
</gene>
<dbReference type="AlphaFoldDB" id="A0A0F7RT38"/>
<organism evidence="1 2">
    <name type="scientific">Sporisorium scitamineum</name>
    <dbReference type="NCBI Taxonomy" id="49012"/>
    <lineage>
        <taxon>Eukaryota</taxon>
        <taxon>Fungi</taxon>
        <taxon>Dikarya</taxon>
        <taxon>Basidiomycota</taxon>
        <taxon>Ustilaginomycotina</taxon>
        <taxon>Ustilaginomycetes</taxon>
        <taxon>Ustilaginales</taxon>
        <taxon>Ustilaginaceae</taxon>
        <taxon>Sporisorium</taxon>
    </lineage>
</organism>
<dbReference type="EMBL" id="CCFA01001637">
    <property type="protein sequence ID" value="CDR99861.1"/>
    <property type="molecule type" value="Genomic_DNA"/>
</dbReference>
<evidence type="ECO:0000313" key="1">
    <source>
        <dbReference type="EMBL" id="CDR99861.1"/>
    </source>
</evidence>
<sequence length="36" mass="3892">MDHATYLDDLSGIVHLTSGTEENGAQDLHLSNSRGH</sequence>
<reference evidence="2" key="1">
    <citation type="submission" date="2014-06" db="EMBL/GenBank/DDBJ databases">
        <authorList>
            <person name="Berkman P.J."/>
        </authorList>
    </citation>
    <scope>NUCLEOTIDE SEQUENCE [LARGE SCALE GENOMIC DNA]</scope>
</reference>
<dbReference type="Proteomes" id="UP000242770">
    <property type="component" value="Unassembled WGS sequence"/>
</dbReference>
<evidence type="ECO:0000313" key="2">
    <source>
        <dbReference type="Proteomes" id="UP000242770"/>
    </source>
</evidence>
<accession>A0A0F7RT38</accession>
<keyword evidence="2" id="KW-1185">Reference proteome</keyword>
<name>A0A0F7RT38_9BASI</name>
<protein>
    <submittedName>
        <fullName evidence="1">Uncharacterized protein</fullName>
    </submittedName>
</protein>